<evidence type="ECO:0000256" key="7">
    <source>
        <dbReference type="ARBA" id="ARBA00023306"/>
    </source>
</evidence>
<sequence length="566" mass="64649">METKSSTAKFELESADCQQESSVLGQTSVRNSFLDVTNISIPEVRSHPSSFRLSPIDCSSSENNFKYSECSQFFNPLYLASPKRSHSSQITNATLNKRYSSVSSGSNSFGGFIKTKQLQLKHTQRRPVSKKFDVLKNMLEMRTSSDSSSGKLYNLLPITRFRIHLQDTSCKSMISSSLPSTSALNKLESRYKKRHILEEVGDTGSAKKMKEDEPMEESFEGMDIDMAESFRNDQYRANENVKDEYNLSGSESSKENISISPACHRSHSSNFLGISEIKKSGSTPFFLEVQYELDIIKNPDVPSSAFACISAKTLAELLMSMTMEQFLQRFILIDCRYPFEFLGGHIRGAYNLFDPAAVEAAFYPNNIEQRAQLMTKKLIFYCEFSQKRAPSIAYELRALDRKLNVGRYPMVDYPEMYLLQYGYSSFYLRYNEVPNLLEPNGYVKMNDTEHLDELRNYKFHRIRTVATVYHTLARDRSNKQSREELNMSTTEVDPIMTTPPPCGLLPKRLFLNSPESPSHFPITPKSRPVEDRRRGAVSRSVCRRLFDEAEFRKNDPTPGLGTRDTL</sequence>
<dbReference type="FunFam" id="3.40.250.10:FF:000021">
    <property type="entry name" value="M-phase inducer phosphatase cdc-25.2"/>
    <property type="match status" value="1"/>
</dbReference>
<evidence type="ECO:0000313" key="12">
    <source>
        <dbReference type="Proteomes" id="UP000024404"/>
    </source>
</evidence>
<keyword evidence="6" id="KW-0904">Protein phosphatase</keyword>
<dbReference type="GO" id="GO:0110032">
    <property type="term" value="P:positive regulation of G2/MI transition of meiotic cell cycle"/>
    <property type="evidence" value="ECO:0007669"/>
    <property type="project" value="TreeGrafter"/>
</dbReference>
<comment type="catalytic activity">
    <reaction evidence="8">
        <text>O-phospho-L-tyrosyl-[protein] + H2O = L-tyrosyl-[protein] + phosphate</text>
        <dbReference type="Rhea" id="RHEA:10684"/>
        <dbReference type="Rhea" id="RHEA-COMP:10136"/>
        <dbReference type="Rhea" id="RHEA-COMP:20101"/>
        <dbReference type="ChEBI" id="CHEBI:15377"/>
        <dbReference type="ChEBI" id="CHEBI:43474"/>
        <dbReference type="ChEBI" id="CHEBI:46858"/>
        <dbReference type="ChEBI" id="CHEBI:61978"/>
        <dbReference type="EC" id="3.1.3.48"/>
    </reaction>
</comment>
<protein>
    <recommendedName>
        <fullName evidence="2">protein-tyrosine-phosphatase</fullName>
        <ecNumber evidence="2">3.1.3.48</ecNumber>
    </recommendedName>
</protein>
<evidence type="ECO:0000313" key="11">
    <source>
        <dbReference type="EnsemblMetazoa" id="OVOC6469.1"/>
    </source>
</evidence>
<proteinExistence type="inferred from homology"/>
<dbReference type="GO" id="GO:0010971">
    <property type="term" value="P:positive regulation of G2/M transition of mitotic cell cycle"/>
    <property type="evidence" value="ECO:0007669"/>
    <property type="project" value="TreeGrafter"/>
</dbReference>
<accession>A0A8R1TVT4</accession>
<dbReference type="EMBL" id="CMVM020000177">
    <property type="status" value="NOT_ANNOTATED_CDS"/>
    <property type="molecule type" value="Genomic_DNA"/>
</dbReference>
<evidence type="ECO:0000256" key="8">
    <source>
        <dbReference type="ARBA" id="ARBA00051722"/>
    </source>
</evidence>
<dbReference type="InterPro" id="IPR000751">
    <property type="entry name" value="MPI_Phosphatase"/>
</dbReference>
<dbReference type="Pfam" id="PF00581">
    <property type="entry name" value="Rhodanese"/>
    <property type="match status" value="1"/>
</dbReference>
<organism evidence="11 12">
    <name type="scientific">Onchocerca volvulus</name>
    <dbReference type="NCBI Taxonomy" id="6282"/>
    <lineage>
        <taxon>Eukaryota</taxon>
        <taxon>Metazoa</taxon>
        <taxon>Ecdysozoa</taxon>
        <taxon>Nematoda</taxon>
        <taxon>Chromadorea</taxon>
        <taxon>Rhabditida</taxon>
        <taxon>Spirurina</taxon>
        <taxon>Spiruromorpha</taxon>
        <taxon>Filarioidea</taxon>
        <taxon>Onchocercidae</taxon>
        <taxon>Onchocerca</taxon>
    </lineage>
</organism>
<dbReference type="AlphaFoldDB" id="A0A8R1TVT4"/>
<dbReference type="PROSITE" id="PS50206">
    <property type="entry name" value="RHODANESE_3"/>
    <property type="match status" value="1"/>
</dbReference>
<keyword evidence="5" id="KW-0378">Hydrolase</keyword>
<evidence type="ECO:0000256" key="9">
    <source>
        <dbReference type="SAM" id="MobiDB-lite"/>
    </source>
</evidence>
<reference evidence="11" key="2">
    <citation type="submission" date="2022-06" db="UniProtKB">
        <authorList>
            <consortium name="EnsemblMetazoa"/>
        </authorList>
    </citation>
    <scope>IDENTIFICATION</scope>
</reference>
<dbReference type="PANTHER" id="PTHR10828">
    <property type="entry name" value="M-PHASE INDUCER PHOSPHATASE DUAL SPECIFICITY PHOSPHATASE CDC25"/>
    <property type="match status" value="1"/>
</dbReference>
<dbReference type="PANTHER" id="PTHR10828:SF76">
    <property type="entry name" value="M-PHASE INDUCER PHOSPHATASE"/>
    <property type="match status" value="1"/>
</dbReference>
<feature type="region of interest" description="Disordered" evidence="9">
    <location>
        <begin position="515"/>
        <end position="537"/>
    </location>
</feature>
<keyword evidence="7" id="KW-0131">Cell cycle</keyword>
<dbReference type="Proteomes" id="UP000024404">
    <property type="component" value="Unassembled WGS sequence"/>
</dbReference>
<dbReference type="GO" id="GO:0005737">
    <property type="term" value="C:cytoplasm"/>
    <property type="evidence" value="ECO:0007669"/>
    <property type="project" value="TreeGrafter"/>
</dbReference>
<dbReference type="GO" id="GO:0004725">
    <property type="term" value="F:protein tyrosine phosphatase activity"/>
    <property type="evidence" value="ECO:0007669"/>
    <property type="project" value="UniProtKB-EC"/>
</dbReference>
<dbReference type="Gene3D" id="3.40.250.10">
    <property type="entry name" value="Rhodanese-like domain"/>
    <property type="match status" value="1"/>
</dbReference>
<dbReference type="SUPFAM" id="SSF52821">
    <property type="entry name" value="Rhodanese/Cell cycle control phosphatase"/>
    <property type="match status" value="1"/>
</dbReference>
<evidence type="ECO:0000256" key="5">
    <source>
        <dbReference type="ARBA" id="ARBA00022801"/>
    </source>
</evidence>
<evidence type="ECO:0000256" key="1">
    <source>
        <dbReference type="ARBA" id="ARBA00011065"/>
    </source>
</evidence>
<evidence type="ECO:0000259" key="10">
    <source>
        <dbReference type="PROSITE" id="PS50206"/>
    </source>
</evidence>
<feature type="domain" description="Rhodanese" evidence="10">
    <location>
        <begin position="326"/>
        <end position="432"/>
    </location>
</feature>
<dbReference type="GO" id="GO:0005634">
    <property type="term" value="C:nucleus"/>
    <property type="evidence" value="ECO:0007669"/>
    <property type="project" value="TreeGrafter"/>
</dbReference>
<keyword evidence="12" id="KW-1185">Reference proteome</keyword>
<evidence type="ECO:0000256" key="3">
    <source>
        <dbReference type="ARBA" id="ARBA00022618"/>
    </source>
</evidence>
<comment type="similarity">
    <text evidence="1">Belongs to the MPI phosphatase family.</text>
</comment>
<dbReference type="EC" id="3.1.3.48" evidence="2"/>
<dbReference type="GO" id="GO:0000086">
    <property type="term" value="P:G2/M transition of mitotic cell cycle"/>
    <property type="evidence" value="ECO:0007669"/>
    <property type="project" value="TreeGrafter"/>
</dbReference>
<dbReference type="EnsemblMetazoa" id="OVOC6469.1">
    <property type="protein sequence ID" value="OVOC6469.1"/>
    <property type="gene ID" value="WBGene00243278"/>
</dbReference>
<keyword evidence="4" id="KW-0498">Mitosis</keyword>
<evidence type="ECO:0000256" key="6">
    <source>
        <dbReference type="ARBA" id="ARBA00022912"/>
    </source>
</evidence>
<keyword evidence="3" id="KW-0132">Cell division</keyword>
<dbReference type="GO" id="GO:0051301">
    <property type="term" value="P:cell division"/>
    <property type="evidence" value="ECO:0007669"/>
    <property type="project" value="UniProtKB-KW"/>
</dbReference>
<dbReference type="PRINTS" id="PR00716">
    <property type="entry name" value="MPIPHPHTASE"/>
</dbReference>
<dbReference type="SMART" id="SM00450">
    <property type="entry name" value="RHOD"/>
    <property type="match status" value="1"/>
</dbReference>
<evidence type="ECO:0000256" key="2">
    <source>
        <dbReference type="ARBA" id="ARBA00013064"/>
    </source>
</evidence>
<dbReference type="InterPro" id="IPR001763">
    <property type="entry name" value="Rhodanese-like_dom"/>
</dbReference>
<reference evidence="12" key="1">
    <citation type="submission" date="2013-10" db="EMBL/GenBank/DDBJ databases">
        <title>Genome sequencing of Onchocerca volvulus.</title>
        <authorList>
            <person name="Cotton J."/>
            <person name="Tsai J."/>
            <person name="Stanley E."/>
            <person name="Tracey A."/>
            <person name="Holroyd N."/>
            <person name="Lustigman S."/>
            <person name="Berriman M."/>
        </authorList>
    </citation>
    <scope>NUCLEOTIDE SEQUENCE</scope>
</reference>
<name>A0A8R1TVT4_ONCVO</name>
<dbReference type="InterPro" id="IPR036873">
    <property type="entry name" value="Rhodanese-like_dom_sf"/>
</dbReference>
<evidence type="ECO:0000256" key="4">
    <source>
        <dbReference type="ARBA" id="ARBA00022776"/>
    </source>
</evidence>